<dbReference type="OrthoDB" id="10252281at2759"/>
<organism evidence="1 2">
    <name type="scientific">Dibothriocephalus latus</name>
    <name type="common">Fish tapeworm</name>
    <name type="synonym">Diphyllobothrium latum</name>
    <dbReference type="NCBI Taxonomy" id="60516"/>
    <lineage>
        <taxon>Eukaryota</taxon>
        <taxon>Metazoa</taxon>
        <taxon>Spiralia</taxon>
        <taxon>Lophotrochozoa</taxon>
        <taxon>Platyhelminthes</taxon>
        <taxon>Cestoda</taxon>
        <taxon>Eucestoda</taxon>
        <taxon>Diphyllobothriidea</taxon>
        <taxon>Diphyllobothriidae</taxon>
        <taxon>Dibothriocephalus</taxon>
    </lineage>
</organism>
<evidence type="ECO:0000313" key="2">
    <source>
        <dbReference type="Proteomes" id="UP000281553"/>
    </source>
</evidence>
<dbReference type="AlphaFoldDB" id="A0A3P7LRC4"/>
<protein>
    <submittedName>
        <fullName evidence="1">Uncharacterized protein</fullName>
    </submittedName>
</protein>
<name>A0A3P7LRC4_DIBLA</name>
<proteinExistence type="predicted"/>
<dbReference type="EMBL" id="UYRU01063641">
    <property type="protein sequence ID" value="VDN15790.1"/>
    <property type="molecule type" value="Genomic_DNA"/>
</dbReference>
<evidence type="ECO:0000313" key="1">
    <source>
        <dbReference type="EMBL" id="VDN15790.1"/>
    </source>
</evidence>
<accession>A0A3P7LRC4</accession>
<dbReference type="Proteomes" id="UP000281553">
    <property type="component" value="Unassembled WGS sequence"/>
</dbReference>
<sequence>MILRRGGAEAVRQELELEMMRIAERNLGRDDRYV</sequence>
<reference evidence="1 2" key="1">
    <citation type="submission" date="2018-11" db="EMBL/GenBank/DDBJ databases">
        <authorList>
            <consortium name="Pathogen Informatics"/>
        </authorList>
    </citation>
    <scope>NUCLEOTIDE SEQUENCE [LARGE SCALE GENOMIC DNA]</scope>
</reference>
<gene>
    <name evidence="1" type="ORF">DILT_LOCUS11621</name>
</gene>
<keyword evidence="2" id="KW-1185">Reference proteome</keyword>